<sequence length="886" mass="92221">MKLQLSKRAGISLFASMAMTLTAVPVTGYAAGPSLPKASISVASYGANGADTLDDRAGIQAAIDAAQAGDTVLLPKGTYVLSGTVNGKSGVTIKGENRDGTIVKYAGSTDTFMFKFLNASNAAIKNMTLDGNNSSILMSGAVSEGGSGNVMSGLKVKDFVASEGFGPHALLGDHTDHLTVSDNVITNIGVQSIWGAGVRVGWNSTNAVIERNVIADTGRGGIFLNDGSSGAIVRNNRITGSGKKENGLSIELHTNTDNSIIEDNDVDHWISAVRSKTIAVRRNTVHATDGSVGAIGLEIMADNTVTTDNVVDGGQQVGIQQSPGPGHQLWGYNVVKNLVMWGMQLQGAGASETEQFQYFYKNSFMNTQLGNPKAAYPGYEGNGIRIHGNSQNLTFDSNLISGNGRKAIELTGAPGVDKLIFTNNLFYGNKDVTMDPYPTDAKDLEWSGNLVYKNGDNAQPASRGFANAKPKADFTIPLLVREGEPVTFNSTSTDNGSIATYLWDFGTGLPSASPKPTFVYDQAGIYRVTLVVWDNEGRAGLKESIILVRPGAKDTKKPSTPTNVASPSQTDETIALTWSPASDNVGVVGYDVYKDGVLAGSTAPGETTITLTGLTALTSYSITLKARDAAGNVSDPSAALTVTTEAPDAAAPSAPGQLTAASVTGTSASLTWSASTDNKAVTGYIVYRNGIQAGTTSGADATSYTAAGLIPGTSSLFTVKAIDAAGNRSEASNEVEAVLAPPTSPVVYLSDYAYDSGTAGWGSINKDRSSDGKPITLNGVEYPKGLGTHAASTIVYTLGGRYASFHAAVGVDDETFGNGDVSFEVWLDGVKAFDSGVMTATTDTQLIDLDISGVNELKLVITNGIAGGDWDHADWGDLQIVYPSAP</sequence>
<evidence type="ECO:0000313" key="5">
    <source>
        <dbReference type="EMBL" id="NBC71080.1"/>
    </source>
</evidence>
<dbReference type="InterPro" id="IPR008979">
    <property type="entry name" value="Galactose-bd-like_sf"/>
</dbReference>
<dbReference type="CDD" id="cd00063">
    <property type="entry name" value="FN3"/>
    <property type="match status" value="2"/>
</dbReference>
<dbReference type="RefSeq" id="WP_161700695.1">
    <property type="nucleotide sequence ID" value="NZ_JAAAMU010000010.1"/>
</dbReference>
<dbReference type="InterPro" id="IPR050964">
    <property type="entry name" value="Striated_Muscle_Regulatory"/>
</dbReference>
<dbReference type="PROSITE" id="PS50093">
    <property type="entry name" value="PKD"/>
    <property type="match status" value="1"/>
</dbReference>
<dbReference type="PROSITE" id="PS50853">
    <property type="entry name" value="FN3"/>
    <property type="match status" value="2"/>
</dbReference>
<feature type="domain" description="Fibronectin type-III" evidence="4">
    <location>
        <begin position="654"/>
        <end position="742"/>
    </location>
</feature>
<comment type="caution">
    <text evidence="5">The sequence shown here is derived from an EMBL/GenBank/DDBJ whole genome shotgun (WGS) entry which is preliminary data.</text>
</comment>
<dbReference type="EMBL" id="JAAAMU010000010">
    <property type="protein sequence ID" value="NBC71080.1"/>
    <property type="molecule type" value="Genomic_DNA"/>
</dbReference>
<accession>A0A7X4YRC8</accession>
<dbReference type="Pfam" id="PF00041">
    <property type="entry name" value="fn3"/>
    <property type="match status" value="2"/>
</dbReference>
<dbReference type="Proteomes" id="UP000558113">
    <property type="component" value="Unassembled WGS sequence"/>
</dbReference>
<reference evidence="5 6" key="1">
    <citation type="submission" date="2020-01" db="EMBL/GenBank/DDBJ databases">
        <title>Paenibacillus soybeanensis sp. nov. isolated from the nodules of soybean (Glycine max(L.) Merr).</title>
        <authorList>
            <person name="Wang H."/>
        </authorList>
    </citation>
    <scope>NUCLEOTIDE SEQUENCE [LARGE SCALE GENOMIC DNA]</scope>
    <source>
        <strain evidence="5 6">DSM 23054</strain>
    </source>
</reference>
<dbReference type="SUPFAM" id="SSF49785">
    <property type="entry name" value="Galactose-binding domain-like"/>
    <property type="match status" value="1"/>
</dbReference>
<dbReference type="CDD" id="cd00146">
    <property type="entry name" value="PKD"/>
    <property type="match status" value="1"/>
</dbReference>
<dbReference type="SMART" id="SM00060">
    <property type="entry name" value="FN3"/>
    <property type="match status" value="2"/>
</dbReference>
<dbReference type="AlphaFoldDB" id="A0A7X4YRC8"/>
<evidence type="ECO:0000259" key="4">
    <source>
        <dbReference type="PROSITE" id="PS50853"/>
    </source>
</evidence>
<feature type="signal peptide" evidence="2">
    <location>
        <begin position="1"/>
        <end position="30"/>
    </location>
</feature>
<dbReference type="InterPro" id="IPR011050">
    <property type="entry name" value="Pectin_lyase_fold/virulence"/>
</dbReference>
<dbReference type="InterPro" id="IPR024535">
    <property type="entry name" value="RHGA/B-epi-like_pectate_lyase"/>
</dbReference>
<organism evidence="5 6">
    <name type="scientific">Paenibacillus sacheonensis</name>
    <dbReference type="NCBI Taxonomy" id="742054"/>
    <lineage>
        <taxon>Bacteria</taxon>
        <taxon>Bacillati</taxon>
        <taxon>Bacillota</taxon>
        <taxon>Bacilli</taxon>
        <taxon>Bacillales</taxon>
        <taxon>Paenibacillaceae</taxon>
        <taxon>Paenibacillus</taxon>
    </lineage>
</organism>
<proteinExistence type="predicted"/>
<evidence type="ECO:0000256" key="1">
    <source>
        <dbReference type="ARBA" id="ARBA00022737"/>
    </source>
</evidence>
<dbReference type="InterPro" id="IPR000601">
    <property type="entry name" value="PKD_dom"/>
</dbReference>
<dbReference type="InterPro" id="IPR003961">
    <property type="entry name" value="FN3_dom"/>
</dbReference>
<dbReference type="InterPro" id="IPR013222">
    <property type="entry name" value="Glyco_hyd_98_carb-bd"/>
</dbReference>
<dbReference type="Gene3D" id="2.60.40.10">
    <property type="entry name" value="Immunoglobulins"/>
    <property type="match status" value="3"/>
</dbReference>
<dbReference type="SMART" id="SM00776">
    <property type="entry name" value="NPCBM"/>
    <property type="match status" value="1"/>
</dbReference>
<feature type="domain" description="Fibronectin type-III" evidence="4">
    <location>
        <begin position="557"/>
        <end position="647"/>
    </location>
</feature>
<dbReference type="InterPro" id="IPR038637">
    <property type="entry name" value="NPCBM_sf"/>
</dbReference>
<keyword evidence="6" id="KW-1185">Reference proteome</keyword>
<dbReference type="InterPro" id="IPR036116">
    <property type="entry name" value="FN3_sf"/>
</dbReference>
<dbReference type="Gene3D" id="2.160.20.10">
    <property type="entry name" value="Single-stranded right-handed beta-helix, Pectin lyase-like"/>
    <property type="match status" value="2"/>
</dbReference>
<dbReference type="Pfam" id="PF13229">
    <property type="entry name" value="Beta_helix"/>
    <property type="match status" value="1"/>
</dbReference>
<dbReference type="SUPFAM" id="SSF49265">
    <property type="entry name" value="Fibronectin type III"/>
    <property type="match status" value="1"/>
</dbReference>
<dbReference type="SMART" id="SM00089">
    <property type="entry name" value="PKD"/>
    <property type="match status" value="1"/>
</dbReference>
<dbReference type="InterPro" id="IPR006626">
    <property type="entry name" value="PbH1"/>
</dbReference>
<dbReference type="Pfam" id="PF08305">
    <property type="entry name" value="NPCBM"/>
    <property type="match status" value="1"/>
</dbReference>
<gene>
    <name evidence="5" type="ORF">GT003_18965</name>
</gene>
<dbReference type="SUPFAM" id="SSF49299">
    <property type="entry name" value="PKD domain"/>
    <property type="match status" value="1"/>
</dbReference>
<feature type="chain" id="PRO_5031315921" evidence="2">
    <location>
        <begin position="31"/>
        <end position="886"/>
    </location>
</feature>
<keyword evidence="2" id="KW-0732">Signal</keyword>
<evidence type="ECO:0000256" key="2">
    <source>
        <dbReference type="SAM" id="SignalP"/>
    </source>
</evidence>
<dbReference type="Pfam" id="PF12708">
    <property type="entry name" value="Pect-lyase_RHGA_epim"/>
    <property type="match status" value="1"/>
</dbReference>
<dbReference type="PANTHER" id="PTHR13817:SF73">
    <property type="entry name" value="FIBRONECTIN TYPE-III DOMAIN-CONTAINING PROTEIN"/>
    <property type="match status" value="1"/>
</dbReference>
<dbReference type="InterPro" id="IPR013783">
    <property type="entry name" value="Ig-like_fold"/>
</dbReference>
<dbReference type="InterPro" id="IPR022409">
    <property type="entry name" value="PKD/Chitinase_dom"/>
</dbReference>
<dbReference type="PANTHER" id="PTHR13817">
    <property type="entry name" value="TITIN"/>
    <property type="match status" value="1"/>
</dbReference>
<evidence type="ECO:0000259" key="3">
    <source>
        <dbReference type="PROSITE" id="PS50093"/>
    </source>
</evidence>
<name>A0A7X4YRC8_9BACL</name>
<dbReference type="Gene3D" id="2.60.120.1060">
    <property type="entry name" value="NPCBM/NEW2 domain"/>
    <property type="match status" value="1"/>
</dbReference>
<dbReference type="InterPro" id="IPR035986">
    <property type="entry name" value="PKD_dom_sf"/>
</dbReference>
<feature type="domain" description="PKD" evidence="3">
    <location>
        <begin position="483"/>
        <end position="537"/>
    </location>
</feature>
<dbReference type="SUPFAM" id="SSF51126">
    <property type="entry name" value="Pectin lyase-like"/>
    <property type="match status" value="2"/>
</dbReference>
<dbReference type="SMART" id="SM00710">
    <property type="entry name" value="PbH1"/>
    <property type="match status" value="7"/>
</dbReference>
<evidence type="ECO:0000313" key="6">
    <source>
        <dbReference type="Proteomes" id="UP000558113"/>
    </source>
</evidence>
<dbReference type="Pfam" id="PF00801">
    <property type="entry name" value="PKD"/>
    <property type="match status" value="1"/>
</dbReference>
<dbReference type="OrthoDB" id="197688at2"/>
<keyword evidence="1" id="KW-0677">Repeat</keyword>
<dbReference type="InterPro" id="IPR012334">
    <property type="entry name" value="Pectin_lyas_fold"/>
</dbReference>
<dbReference type="InterPro" id="IPR039448">
    <property type="entry name" value="Beta_helix"/>
</dbReference>
<protein>
    <submittedName>
        <fullName evidence="5">PKD domain-containing protein</fullName>
    </submittedName>
</protein>